<evidence type="ECO:0000313" key="2">
    <source>
        <dbReference type="EMBL" id="KLU65674.1"/>
    </source>
</evidence>
<keyword evidence="3" id="KW-1185">Reference proteome</keyword>
<accession>A0A0J1FQB2</accession>
<proteinExistence type="predicted"/>
<comment type="caution">
    <text evidence="2">The sequence shown here is derived from an EMBL/GenBank/DDBJ whole genome shotgun (WGS) entry which is preliminary data.</text>
</comment>
<organism evidence="2 3">
    <name type="scientific">Desulfosporosinus acididurans</name>
    <dbReference type="NCBI Taxonomy" id="476652"/>
    <lineage>
        <taxon>Bacteria</taxon>
        <taxon>Bacillati</taxon>
        <taxon>Bacillota</taxon>
        <taxon>Clostridia</taxon>
        <taxon>Eubacteriales</taxon>
        <taxon>Desulfitobacteriaceae</taxon>
        <taxon>Desulfosporosinus</taxon>
    </lineage>
</organism>
<dbReference type="RefSeq" id="WP_053006384.1">
    <property type="nucleotide sequence ID" value="NZ_LDZY01000007.1"/>
</dbReference>
<dbReference type="STRING" id="476652.DEAC_c23040"/>
<feature type="domain" description="Shedu protein SduA C-terminal" evidence="1">
    <location>
        <begin position="83"/>
        <end position="250"/>
    </location>
</feature>
<evidence type="ECO:0000313" key="3">
    <source>
        <dbReference type="Proteomes" id="UP000036356"/>
    </source>
</evidence>
<dbReference type="Pfam" id="PF14082">
    <property type="entry name" value="SduA_C"/>
    <property type="match status" value="1"/>
</dbReference>
<reference evidence="2 3" key="1">
    <citation type="submission" date="2015-06" db="EMBL/GenBank/DDBJ databases">
        <title>Draft genome of the moderately acidophilic sulfate reducer Candidatus Desulfosporosinus acididurans strain M1.</title>
        <authorList>
            <person name="Poehlein A."/>
            <person name="Petzsch P."/>
            <person name="Johnson B.D."/>
            <person name="Schloemann M."/>
            <person name="Daniel R."/>
            <person name="Muehling M."/>
        </authorList>
    </citation>
    <scope>NUCLEOTIDE SEQUENCE [LARGE SCALE GENOMIC DNA]</scope>
    <source>
        <strain evidence="2 3">M1</strain>
    </source>
</reference>
<dbReference type="PATRIC" id="fig|476652.3.peg.2391"/>
<sequence>MMITDAVFQELTEEELELYEEYKVKSSKIHRAGLIYNYPDKVRFCTELFPGNYLDEKVLKRRDELTEMCNQFLSLLNNTQTGERDILNFIRDRRAYHLIGSIQKKNYNFGHHGTCVFPEFQLGSSYQADYLILGKNSDGYHFVFIELESPYGKISIGSGHEGEVIRKGINQIDDWDRWLDGNFSSLAEIFEKNKHPHFDLPKEFYKFDKTRVEFVVIAGRRKDFNENLRWKKRKLAEDKKIVLMHYDNLYDYAIEAIGANTY</sequence>
<dbReference type="EMBL" id="LDZY01000007">
    <property type="protein sequence ID" value="KLU65674.1"/>
    <property type="molecule type" value="Genomic_DNA"/>
</dbReference>
<name>A0A0J1FQB2_9FIRM</name>
<protein>
    <recommendedName>
        <fullName evidence="1">Shedu protein SduA C-terminal domain-containing protein</fullName>
    </recommendedName>
</protein>
<dbReference type="InterPro" id="IPR025359">
    <property type="entry name" value="SduA_C"/>
</dbReference>
<evidence type="ECO:0000259" key="1">
    <source>
        <dbReference type="Pfam" id="PF14082"/>
    </source>
</evidence>
<dbReference type="Proteomes" id="UP000036356">
    <property type="component" value="Unassembled WGS sequence"/>
</dbReference>
<dbReference type="AlphaFoldDB" id="A0A0J1FQB2"/>
<gene>
    <name evidence="2" type="ORF">DEAC_c23040</name>
</gene>